<accession>A0ACB0JVE7</accession>
<keyword evidence="2" id="KW-1185">Reference proteome</keyword>
<gene>
    <name evidence="1" type="ORF">MILVUS5_LOCUS16266</name>
</gene>
<dbReference type="EMBL" id="CASHSV030000109">
    <property type="protein sequence ID" value="CAJ2647819.1"/>
    <property type="molecule type" value="Genomic_DNA"/>
</dbReference>
<reference evidence="1" key="1">
    <citation type="submission" date="2023-10" db="EMBL/GenBank/DDBJ databases">
        <authorList>
            <person name="Rodriguez Cubillos JULIANA M."/>
            <person name="De Vega J."/>
        </authorList>
    </citation>
    <scope>NUCLEOTIDE SEQUENCE</scope>
</reference>
<proteinExistence type="predicted"/>
<organism evidence="1 2">
    <name type="scientific">Trifolium pratense</name>
    <name type="common">Red clover</name>
    <dbReference type="NCBI Taxonomy" id="57577"/>
    <lineage>
        <taxon>Eukaryota</taxon>
        <taxon>Viridiplantae</taxon>
        <taxon>Streptophyta</taxon>
        <taxon>Embryophyta</taxon>
        <taxon>Tracheophyta</taxon>
        <taxon>Spermatophyta</taxon>
        <taxon>Magnoliopsida</taxon>
        <taxon>eudicotyledons</taxon>
        <taxon>Gunneridae</taxon>
        <taxon>Pentapetalae</taxon>
        <taxon>rosids</taxon>
        <taxon>fabids</taxon>
        <taxon>Fabales</taxon>
        <taxon>Fabaceae</taxon>
        <taxon>Papilionoideae</taxon>
        <taxon>50 kb inversion clade</taxon>
        <taxon>NPAAA clade</taxon>
        <taxon>Hologalegina</taxon>
        <taxon>IRL clade</taxon>
        <taxon>Trifolieae</taxon>
        <taxon>Trifolium</taxon>
    </lineage>
</organism>
<evidence type="ECO:0000313" key="1">
    <source>
        <dbReference type="EMBL" id="CAJ2647819.1"/>
    </source>
</evidence>
<protein>
    <submittedName>
        <fullName evidence="1">Uncharacterized protein</fullName>
    </submittedName>
</protein>
<sequence length="64" mass="7297">MQSRINMTKFSKLVYAMILLLFIFLVVTNAMNVNGVFLLKSLCAICMGVTVGRRNKQLENLEEK</sequence>
<dbReference type="Proteomes" id="UP001177021">
    <property type="component" value="Unassembled WGS sequence"/>
</dbReference>
<evidence type="ECO:0000313" key="2">
    <source>
        <dbReference type="Proteomes" id="UP001177021"/>
    </source>
</evidence>
<name>A0ACB0JVE7_TRIPR</name>
<comment type="caution">
    <text evidence="1">The sequence shown here is derived from an EMBL/GenBank/DDBJ whole genome shotgun (WGS) entry which is preliminary data.</text>
</comment>